<dbReference type="InterPro" id="IPR016156">
    <property type="entry name" value="FAD/NAD-linked_Rdtase_dimer_sf"/>
</dbReference>
<dbReference type="InterPro" id="IPR036188">
    <property type="entry name" value="FAD/NAD-bd_sf"/>
</dbReference>
<dbReference type="PANTHER" id="PTHR43429:SF3">
    <property type="entry name" value="NITRITE REDUCTASE [NAD(P)H]"/>
    <property type="match status" value="1"/>
</dbReference>
<dbReference type="InterPro" id="IPR023753">
    <property type="entry name" value="FAD/NAD-binding_dom"/>
</dbReference>
<feature type="domain" description="FAD/NAD(P)-binding" evidence="4">
    <location>
        <begin position="2"/>
        <end position="284"/>
    </location>
</feature>
<gene>
    <name evidence="6" type="ORF">U472_01255</name>
</gene>
<evidence type="ECO:0008006" key="8">
    <source>
        <dbReference type="Google" id="ProtNLM"/>
    </source>
</evidence>
<dbReference type="Gene3D" id="3.50.50.60">
    <property type="entry name" value="FAD/NAD(P)-binding domain"/>
    <property type="match status" value="2"/>
</dbReference>
<dbReference type="SUPFAM" id="SSF51905">
    <property type="entry name" value="FAD/NAD(P)-binding domain"/>
    <property type="match status" value="2"/>
</dbReference>
<evidence type="ECO:0000313" key="7">
    <source>
        <dbReference type="Proteomes" id="UP000093514"/>
    </source>
</evidence>
<dbReference type="Proteomes" id="UP000093514">
    <property type="component" value="Unassembled WGS sequence"/>
</dbReference>
<accession>A0A1C0AD32</accession>
<dbReference type="Gene3D" id="3.30.390.30">
    <property type="match status" value="1"/>
</dbReference>
<dbReference type="AlphaFoldDB" id="A0A1C0AD32"/>
<evidence type="ECO:0000259" key="5">
    <source>
        <dbReference type="Pfam" id="PF18267"/>
    </source>
</evidence>
<evidence type="ECO:0000256" key="2">
    <source>
        <dbReference type="ARBA" id="ARBA00022630"/>
    </source>
</evidence>
<dbReference type="Pfam" id="PF07992">
    <property type="entry name" value="Pyr_redox_2"/>
    <property type="match status" value="1"/>
</dbReference>
<sequence length="416" mass="45909">MRYVIVGASAAGISAAKKLRELDDDSEITIISKDDKVYSRCMLHYLIGGQRDVEELNFIPKDFFIENKINWIKGKTVSSVVPNQKSLILEDGKSIFYDKLLLATGASSFFPPIENLSETEGIYGLRNLDDALEIKDSAKEIEQAIVIGAGLVGIDAAIGLAELGVKVSVIEMADRILPLQLDDKLAAKYQAKFEESGIEIITNARANKVLADNENYVRGLELTDGQIIDGKLIVVATGVRPNIGLIKGTEIEVDQGIIVDEYQQSSLEDIYAAGDVAQSKELFTNELALTPIWPLAIKQGEVAACNMVGITTRLSDNFAYQNSMRFLGLSTITYGLIEAEDDGYQTLIREDKDNYQKLILQNNKLKGAIFQGEINGSGVYGRLIKDKIDLSDKLDDIFNLTYADFFKENKDGVFSY</sequence>
<evidence type="ECO:0000259" key="4">
    <source>
        <dbReference type="Pfam" id="PF07992"/>
    </source>
</evidence>
<feature type="domain" description="NADH-rubredoxin oxidoreductase C-terminal" evidence="5">
    <location>
        <begin position="322"/>
        <end position="388"/>
    </location>
</feature>
<evidence type="ECO:0000256" key="1">
    <source>
        <dbReference type="ARBA" id="ARBA00001974"/>
    </source>
</evidence>
<proteinExistence type="predicted"/>
<reference evidence="7" key="1">
    <citation type="submission" date="2016-07" db="EMBL/GenBank/DDBJ databases">
        <authorList>
            <person name="Florea S."/>
            <person name="Webb J.S."/>
            <person name="Jaromczyk J."/>
            <person name="Schardl C.L."/>
        </authorList>
    </citation>
    <scope>NUCLEOTIDE SEQUENCE [LARGE SCALE GENOMIC DNA]</scope>
    <source>
        <strain evidence="7">Z6</strain>
    </source>
</reference>
<comment type="cofactor">
    <cofactor evidence="1">
        <name>FAD</name>
        <dbReference type="ChEBI" id="CHEBI:57692"/>
    </cofactor>
</comment>
<dbReference type="InterPro" id="IPR041575">
    <property type="entry name" value="Rubredoxin_C"/>
</dbReference>
<dbReference type="PANTHER" id="PTHR43429">
    <property type="entry name" value="PYRIDINE NUCLEOTIDE-DISULFIDE OXIDOREDUCTASE DOMAIN-CONTAINING"/>
    <property type="match status" value="1"/>
</dbReference>
<organism evidence="6 7">
    <name type="scientific">Orenia metallireducens</name>
    <dbReference type="NCBI Taxonomy" id="1413210"/>
    <lineage>
        <taxon>Bacteria</taxon>
        <taxon>Bacillati</taxon>
        <taxon>Bacillota</taxon>
        <taxon>Clostridia</taxon>
        <taxon>Halanaerobiales</taxon>
        <taxon>Halobacteroidaceae</taxon>
        <taxon>Orenia</taxon>
    </lineage>
</organism>
<dbReference type="InterPro" id="IPR050260">
    <property type="entry name" value="FAD-bd_OxRdtase"/>
</dbReference>
<dbReference type="GO" id="GO:0016491">
    <property type="term" value="F:oxidoreductase activity"/>
    <property type="evidence" value="ECO:0007669"/>
    <property type="project" value="InterPro"/>
</dbReference>
<comment type="caution">
    <text evidence="6">The sequence shown here is derived from an EMBL/GenBank/DDBJ whole genome shotgun (WGS) entry which is preliminary data.</text>
</comment>
<dbReference type="EMBL" id="LWDV01000005">
    <property type="protein sequence ID" value="OCL28541.1"/>
    <property type="molecule type" value="Genomic_DNA"/>
</dbReference>
<keyword evidence="7" id="KW-1185">Reference proteome</keyword>
<dbReference type="OrthoDB" id="9807946at2"/>
<dbReference type="RefSeq" id="WP_068714708.1">
    <property type="nucleotide sequence ID" value="NZ_LWDV01000005.1"/>
</dbReference>
<dbReference type="Pfam" id="PF18267">
    <property type="entry name" value="Rubredoxin_C"/>
    <property type="match status" value="1"/>
</dbReference>
<protein>
    <recommendedName>
        <fullName evidence="8">Pyridine nucleotide-disulfide oxidoreductase</fullName>
    </recommendedName>
</protein>
<dbReference type="PRINTS" id="PR00411">
    <property type="entry name" value="PNDRDTASEI"/>
</dbReference>
<keyword evidence="2" id="KW-0285">Flavoprotein</keyword>
<keyword evidence="3" id="KW-0274">FAD</keyword>
<evidence type="ECO:0000256" key="3">
    <source>
        <dbReference type="ARBA" id="ARBA00022827"/>
    </source>
</evidence>
<dbReference type="PRINTS" id="PR00368">
    <property type="entry name" value="FADPNR"/>
</dbReference>
<evidence type="ECO:0000313" key="6">
    <source>
        <dbReference type="EMBL" id="OCL28541.1"/>
    </source>
</evidence>
<name>A0A1C0AD32_9FIRM</name>
<reference evidence="6 7" key="2">
    <citation type="submission" date="2016-08" db="EMBL/GenBank/DDBJ databases">
        <title>Orenia metallireducens sp. nov. strain Z6, a Novel Metal-reducing Firmicute from the Deep Subsurface.</title>
        <authorList>
            <person name="Maxim B.I."/>
            <person name="Kenneth K."/>
            <person name="Flynn T.M."/>
            <person name="Oloughlin E.J."/>
            <person name="Locke R.A."/>
            <person name="Weber J.R."/>
            <person name="Egan S.M."/>
            <person name="Mackie R.I."/>
            <person name="Cann I.K."/>
        </authorList>
    </citation>
    <scope>NUCLEOTIDE SEQUENCE [LARGE SCALE GENOMIC DNA]</scope>
    <source>
        <strain evidence="6 7">Z6</strain>
    </source>
</reference>